<sequence>RFEAVFTNLNSSIPSSKSGWKALANFENGNITSSCFVAGHNRSHELSTGKARLTLNYEKDHGLV</sequence>
<proteinExistence type="predicted"/>
<feature type="non-terminal residue" evidence="1">
    <location>
        <position position="64"/>
    </location>
</feature>
<evidence type="ECO:0000313" key="1">
    <source>
        <dbReference type="EMBL" id="CAJ0594800.1"/>
    </source>
</evidence>
<organism evidence="1 2">
    <name type="scientific">Cylicocyclus nassatus</name>
    <name type="common">Nematode worm</name>
    <dbReference type="NCBI Taxonomy" id="53992"/>
    <lineage>
        <taxon>Eukaryota</taxon>
        <taxon>Metazoa</taxon>
        <taxon>Ecdysozoa</taxon>
        <taxon>Nematoda</taxon>
        <taxon>Chromadorea</taxon>
        <taxon>Rhabditida</taxon>
        <taxon>Rhabditina</taxon>
        <taxon>Rhabditomorpha</taxon>
        <taxon>Strongyloidea</taxon>
        <taxon>Strongylidae</taxon>
        <taxon>Cylicocyclus</taxon>
    </lineage>
</organism>
<gene>
    <name evidence="1" type="ORF">CYNAS_LOCUS6783</name>
</gene>
<reference evidence="1" key="1">
    <citation type="submission" date="2023-07" db="EMBL/GenBank/DDBJ databases">
        <authorList>
            <consortium name="CYATHOMIX"/>
        </authorList>
    </citation>
    <scope>NUCLEOTIDE SEQUENCE</scope>
    <source>
        <strain evidence="1">N/A</strain>
    </source>
</reference>
<dbReference type="AlphaFoldDB" id="A0AA36M0N7"/>
<accession>A0AA36M0N7</accession>
<dbReference type="Proteomes" id="UP001176961">
    <property type="component" value="Unassembled WGS sequence"/>
</dbReference>
<keyword evidence="2" id="KW-1185">Reference proteome</keyword>
<evidence type="ECO:0000313" key="2">
    <source>
        <dbReference type="Proteomes" id="UP001176961"/>
    </source>
</evidence>
<dbReference type="EMBL" id="CATQJL010000112">
    <property type="protein sequence ID" value="CAJ0594800.1"/>
    <property type="molecule type" value="Genomic_DNA"/>
</dbReference>
<name>A0AA36M0N7_CYLNA</name>
<comment type="caution">
    <text evidence="1">The sequence shown here is derived from an EMBL/GenBank/DDBJ whole genome shotgun (WGS) entry which is preliminary data.</text>
</comment>
<protein>
    <submittedName>
        <fullName evidence="1">Uncharacterized protein</fullName>
    </submittedName>
</protein>